<proteinExistence type="predicted"/>
<reference evidence="2 3" key="1">
    <citation type="submission" date="2018-06" db="EMBL/GenBank/DDBJ databases">
        <title>Genomic Encyclopedia of Archaeal and Bacterial Type Strains, Phase II (KMG-II): from individual species to whole genera.</title>
        <authorList>
            <person name="Goeker M."/>
        </authorList>
    </citation>
    <scope>NUCLEOTIDE SEQUENCE [LARGE SCALE GENOMIC DNA]</scope>
    <source>
        <strain evidence="2 3">DSM 12408</strain>
    </source>
</reference>
<keyword evidence="3" id="KW-1185">Reference proteome</keyword>
<comment type="caution">
    <text evidence="2">The sequence shown here is derived from an EMBL/GenBank/DDBJ whole genome shotgun (WGS) entry which is preliminary data.</text>
</comment>
<dbReference type="PROSITE" id="PS51257">
    <property type="entry name" value="PROKAR_LIPOPROTEIN"/>
    <property type="match status" value="1"/>
</dbReference>
<evidence type="ECO:0000259" key="1">
    <source>
        <dbReference type="Pfam" id="PF14129"/>
    </source>
</evidence>
<organism evidence="2 3">
    <name type="scientific">Gelidibacter algens</name>
    <dbReference type="NCBI Taxonomy" id="49280"/>
    <lineage>
        <taxon>Bacteria</taxon>
        <taxon>Pseudomonadati</taxon>
        <taxon>Bacteroidota</taxon>
        <taxon>Flavobacteriia</taxon>
        <taxon>Flavobacteriales</taxon>
        <taxon>Flavobacteriaceae</taxon>
        <taxon>Gelidibacter</taxon>
    </lineage>
</organism>
<dbReference type="Pfam" id="PF14129">
    <property type="entry name" value="DUF4296"/>
    <property type="match status" value="1"/>
</dbReference>
<gene>
    <name evidence="2" type="ORF">LX77_03516</name>
</gene>
<evidence type="ECO:0000313" key="2">
    <source>
        <dbReference type="EMBL" id="RAJ19274.1"/>
    </source>
</evidence>
<dbReference type="InterPro" id="IPR025381">
    <property type="entry name" value="DUF4296"/>
</dbReference>
<protein>
    <submittedName>
        <fullName evidence="2">Uncharacterized protein DUF4296</fullName>
    </submittedName>
</protein>
<accession>A0A1A7QZU7</accession>
<evidence type="ECO:0000313" key="3">
    <source>
        <dbReference type="Proteomes" id="UP000248987"/>
    </source>
</evidence>
<dbReference type="RefSeq" id="WP_066436130.1">
    <property type="nucleotide sequence ID" value="NZ_LZRN01000031.1"/>
</dbReference>
<dbReference type="AlphaFoldDB" id="A0A1A7QZU7"/>
<dbReference type="Proteomes" id="UP000248987">
    <property type="component" value="Unassembled WGS sequence"/>
</dbReference>
<dbReference type="EMBL" id="QLLQ01000021">
    <property type="protein sequence ID" value="RAJ19274.1"/>
    <property type="molecule type" value="Genomic_DNA"/>
</dbReference>
<dbReference type="OrthoDB" id="1525222at2"/>
<feature type="domain" description="DUF4296" evidence="1">
    <location>
        <begin position="25"/>
        <end position="107"/>
    </location>
</feature>
<dbReference type="STRING" id="49280.A9996_13725"/>
<name>A0A1A7QZU7_9FLAO</name>
<sequence length="143" mass="16416">MKHFFCIIVLIALFGCSGMDKPKKPTKLIGKDKMTEIMYDVYILNAAKGVNRKILELNGVMPLDYVYKKYNIDSLQFAESNTYYAYDTEGYSAMIENVRVTLQKNKDLYEELVKEEQELGDSTGVTKKRVKGALREIEDPLPQ</sequence>